<dbReference type="PANTHER" id="PTHR43037">
    <property type="entry name" value="UNNAMED PRODUCT-RELATED"/>
    <property type="match status" value="1"/>
</dbReference>
<evidence type="ECO:0000256" key="1">
    <source>
        <dbReference type="ARBA" id="ARBA00000697"/>
    </source>
</evidence>
<evidence type="ECO:0000256" key="2">
    <source>
        <dbReference type="ARBA" id="ARBA00005874"/>
    </source>
</evidence>
<organism evidence="11 12">
    <name type="scientific">Microbacterium helvum</name>
    <dbReference type="NCBI Taxonomy" id="2773713"/>
    <lineage>
        <taxon>Bacteria</taxon>
        <taxon>Bacillati</taxon>
        <taxon>Actinomycetota</taxon>
        <taxon>Actinomycetes</taxon>
        <taxon>Micrococcales</taxon>
        <taxon>Microbacteriaceae</taxon>
        <taxon>Microbacterium</taxon>
    </lineage>
</organism>
<dbReference type="Gene3D" id="3.40.50.1820">
    <property type="entry name" value="alpha/beta hydrolase"/>
    <property type="match status" value="1"/>
</dbReference>
<evidence type="ECO:0000256" key="10">
    <source>
        <dbReference type="SAM" id="SignalP"/>
    </source>
</evidence>
<dbReference type="Pfam" id="PF00756">
    <property type="entry name" value="Esterase"/>
    <property type="match status" value="1"/>
</dbReference>
<dbReference type="Proteomes" id="UP000598426">
    <property type="component" value="Unassembled WGS sequence"/>
</dbReference>
<dbReference type="SUPFAM" id="SSF53474">
    <property type="entry name" value="alpha/beta-Hydrolases"/>
    <property type="match status" value="1"/>
</dbReference>
<dbReference type="EC" id="2.3.1.122" evidence="3"/>
<proteinExistence type="inferred from homology"/>
<dbReference type="InterPro" id="IPR006311">
    <property type="entry name" value="TAT_signal"/>
</dbReference>
<protein>
    <recommendedName>
        <fullName evidence="7">Acyl-CoA:diacylglycerol acyltransferase</fullName>
        <ecNumber evidence="3">2.3.1.122</ecNumber>
        <ecNumber evidence="4">2.3.1.20</ecNumber>
    </recommendedName>
</protein>
<accession>A0ABR8NQ08</accession>
<evidence type="ECO:0000313" key="11">
    <source>
        <dbReference type="EMBL" id="MBD3941126.1"/>
    </source>
</evidence>
<dbReference type="InterPro" id="IPR029058">
    <property type="entry name" value="AB_hydrolase_fold"/>
</dbReference>
<evidence type="ECO:0000256" key="8">
    <source>
        <dbReference type="ARBA" id="ARBA00048109"/>
    </source>
</evidence>
<comment type="catalytic activity">
    <reaction evidence="8">
        <text>an acyl-CoA + a 1,2-diacyl-sn-glycerol = a triacyl-sn-glycerol + CoA</text>
        <dbReference type="Rhea" id="RHEA:10868"/>
        <dbReference type="ChEBI" id="CHEBI:17815"/>
        <dbReference type="ChEBI" id="CHEBI:57287"/>
        <dbReference type="ChEBI" id="CHEBI:58342"/>
        <dbReference type="ChEBI" id="CHEBI:64615"/>
        <dbReference type="EC" id="2.3.1.20"/>
    </reaction>
</comment>
<feature type="chain" id="PRO_5047445712" description="Acyl-CoA:diacylglycerol acyltransferase" evidence="10">
    <location>
        <begin position="38"/>
        <end position="717"/>
    </location>
</feature>
<sequence>MIAREGQTARRGSLRTAAAVAGLGLLVTALTAAPANAAASANAAAPPEIPAAAPPAAFFDEPALAAPGAWPFSEAFSRTSGTSRYDHGALLWTDWLFDDVGDGTLTYSDEAAHANGADVFRAGIGVRGDRSYWRVDWTTLADPGLPIAVWALDTDADERTGTSAWPGGAGVQSPGSDAFLIVSADGVWLEDARGSRSDLSARGALVTVDEQAKSFVAEVPRSALRVNGVFTVRLAAGVADAEGTGFAAAPERDDMRVYNAAFRTATQEGMRAGGPQRATGWNNGAQSAALAAGDMSPFALELDWRELARGTVDPHPSPTGFSTRWYVSSVDLGPGLHPDTRQPSGQPPTTEPRVYGQVQPYLVYVPTTYHPQRPAPLTILLHGGGNNHNGFRGANEDHLFGPVCEDRGSICLSPLGRGDGTWYVNEAELDVWEAWNRVADAYAIDGTRTTIAGHSMGGVGATRLATNHPDVFAGVGIVSGAGYRNAAGIRDAADDSARVENLADMRVFLDAGTADIAEGNTRSWVAALEAAGVPHRAHYYEGATHGDFGWLGWREFAQDAGDARLQTAPGTIAFRWDPREDRPDLGLVADSAYWLDALVPRDADARWSRAAARSGALDTVATEPVTTTAEAVYDGYPTEIRTLERRETAAVPANDELTLEFANVASADVDLTAAGFADGTTVQLRVTTDGPTTVRLHRDGSMQHVELQAGTHDIVLG</sequence>
<comment type="caution">
    <text evidence="11">The sequence shown here is derived from an EMBL/GenBank/DDBJ whole genome shotgun (WGS) entry which is preliminary data.</text>
</comment>
<keyword evidence="5 10" id="KW-0732">Signal</keyword>
<feature type="signal peptide" evidence="10">
    <location>
        <begin position="1"/>
        <end position="37"/>
    </location>
</feature>
<dbReference type="RefSeq" id="WP_191170769.1">
    <property type="nucleotide sequence ID" value="NZ_JACXZS010000003.1"/>
</dbReference>
<dbReference type="InterPro" id="IPR000801">
    <property type="entry name" value="Esterase-like"/>
</dbReference>
<dbReference type="EMBL" id="JACXZS010000003">
    <property type="protein sequence ID" value="MBD3941126.1"/>
    <property type="molecule type" value="Genomic_DNA"/>
</dbReference>
<evidence type="ECO:0000256" key="9">
    <source>
        <dbReference type="SAM" id="MobiDB-lite"/>
    </source>
</evidence>
<evidence type="ECO:0000313" key="12">
    <source>
        <dbReference type="Proteomes" id="UP000598426"/>
    </source>
</evidence>
<gene>
    <name evidence="11" type="ORF">IF188_05355</name>
</gene>
<comment type="similarity">
    <text evidence="2">Belongs to the mycobacterial A85 antigen family.</text>
</comment>
<evidence type="ECO:0000256" key="3">
    <source>
        <dbReference type="ARBA" id="ARBA00012820"/>
    </source>
</evidence>
<comment type="catalytic activity">
    <reaction evidence="1">
        <text>2 alpha,alpha'-trehalose 6-mycolate = alpha,alpha'-trehalose 6,6'-bismycolate + alpha,alpha-trehalose</text>
        <dbReference type="Rhea" id="RHEA:23472"/>
        <dbReference type="ChEBI" id="CHEBI:16551"/>
        <dbReference type="ChEBI" id="CHEBI:18195"/>
        <dbReference type="ChEBI" id="CHEBI:18234"/>
        <dbReference type="EC" id="2.3.1.122"/>
    </reaction>
</comment>
<keyword evidence="6" id="KW-0378">Hydrolase</keyword>
<reference evidence="11 12" key="1">
    <citation type="submission" date="2020-09" db="EMBL/GenBank/DDBJ databases">
        <title>Isolation and identification of active actinomycetes.</title>
        <authorList>
            <person name="Li X."/>
        </authorList>
    </citation>
    <scope>NUCLEOTIDE SEQUENCE [LARGE SCALE GENOMIC DNA]</scope>
    <source>
        <strain evidence="11 12">NEAU-LLC</strain>
    </source>
</reference>
<dbReference type="PROSITE" id="PS51318">
    <property type="entry name" value="TAT"/>
    <property type="match status" value="1"/>
</dbReference>
<name>A0ABR8NQ08_9MICO</name>
<dbReference type="InterPro" id="IPR050955">
    <property type="entry name" value="Plant_Biomass_Hydrol_Est"/>
</dbReference>
<evidence type="ECO:0000256" key="4">
    <source>
        <dbReference type="ARBA" id="ARBA00013244"/>
    </source>
</evidence>
<keyword evidence="12" id="KW-1185">Reference proteome</keyword>
<evidence type="ECO:0000256" key="7">
    <source>
        <dbReference type="ARBA" id="ARBA00032572"/>
    </source>
</evidence>
<feature type="region of interest" description="Disordered" evidence="9">
    <location>
        <begin position="332"/>
        <end position="353"/>
    </location>
</feature>
<evidence type="ECO:0000256" key="5">
    <source>
        <dbReference type="ARBA" id="ARBA00022729"/>
    </source>
</evidence>
<evidence type="ECO:0000256" key="6">
    <source>
        <dbReference type="ARBA" id="ARBA00022801"/>
    </source>
</evidence>
<dbReference type="PANTHER" id="PTHR43037:SF5">
    <property type="entry name" value="FERULOYL ESTERASE"/>
    <property type="match status" value="1"/>
</dbReference>
<dbReference type="EC" id="2.3.1.20" evidence="4"/>